<feature type="non-terminal residue" evidence="1">
    <location>
        <position position="54"/>
    </location>
</feature>
<reference evidence="1" key="1">
    <citation type="journal article" date="2014" name="Front. Microbiol.">
        <title>High frequency of phylogenetically diverse reductive dehalogenase-homologous genes in deep subseafloor sedimentary metagenomes.</title>
        <authorList>
            <person name="Kawai M."/>
            <person name="Futagami T."/>
            <person name="Toyoda A."/>
            <person name="Takaki Y."/>
            <person name="Nishi S."/>
            <person name="Hori S."/>
            <person name="Arai W."/>
            <person name="Tsubouchi T."/>
            <person name="Morono Y."/>
            <person name="Uchiyama I."/>
            <person name="Ito T."/>
            <person name="Fujiyama A."/>
            <person name="Inagaki F."/>
            <person name="Takami H."/>
        </authorList>
    </citation>
    <scope>NUCLEOTIDE SEQUENCE</scope>
    <source>
        <strain evidence="1">Expedition CK06-06</strain>
    </source>
</reference>
<dbReference type="AlphaFoldDB" id="X1DA59"/>
<dbReference type="EMBL" id="BART01031748">
    <property type="protein sequence ID" value="GAH17127.1"/>
    <property type="molecule type" value="Genomic_DNA"/>
</dbReference>
<name>X1DA59_9ZZZZ</name>
<gene>
    <name evidence="1" type="ORF">S01H4_55073</name>
</gene>
<evidence type="ECO:0000313" key="1">
    <source>
        <dbReference type="EMBL" id="GAH17127.1"/>
    </source>
</evidence>
<proteinExistence type="predicted"/>
<accession>X1DA59</accession>
<sequence>MSPYEDVFFYLDLAKDILKKKEIQKAVKYYIAEKNKTNIKGHYGLLIFQEEGNP</sequence>
<organism evidence="1">
    <name type="scientific">marine sediment metagenome</name>
    <dbReference type="NCBI Taxonomy" id="412755"/>
    <lineage>
        <taxon>unclassified sequences</taxon>
        <taxon>metagenomes</taxon>
        <taxon>ecological metagenomes</taxon>
    </lineage>
</organism>
<protein>
    <submittedName>
        <fullName evidence="1">Uncharacterized protein</fullName>
    </submittedName>
</protein>
<comment type="caution">
    <text evidence="1">The sequence shown here is derived from an EMBL/GenBank/DDBJ whole genome shotgun (WGS) entry which is preliminary data.</text>
</comment>